<keyword evidence="3 5" id="KW-1005">Bacterial flagellum biogenesis</keyword>
<evidence type="ECO:0000259" key="6">
    <source>
        <dbReference type="Pfam" id="PF13860"/>
    </source>
</evidence>
<accession>A0A7T5VDR8</accession>
<dbReference type="InterPro" id="IPR005648">
    <property type="entry name" value="FlgD"/>
</dbReference>
<comment type="function">
    <text evidence="4 5">Required for flagellar hook formation. May act as a scaffolding protein.</text>
</comment>
<reference evidence="7 8" key="1">
    <citation type="submission" date="2020-05" db="EMBL/GenBank/DDBJ databases">
        <title>Complete genome of Desulfobulbus oligotrophicus.</title>
        <authorList>
            <person name="Podar M."/>
        </authorList>
    </citation>
    <scope>NUCLEOTIDE SEQUENCE [LARGE SCALE GENOMIC DNA]</scope>
    <source>
        <strain evidence="7 8">Prop6</strain>
    </source>
</reference>
<dbReference type="RefSeq" id="WP_199261767.1">
    <property type="nucleotide sequence ID" value="NZ_CP054140.1"/>
</dbReference>
<comment type="similarity">
    <text evidence="1 5">Belongs to the FlgD family.</text>
</comment>
<dbReference type="InterPro" id="IPR025965">
    <property type="entry name" value="FlgD/Vpr_Ig-like"/>
</dbReference>
<name>A0A7T5VDR8_9BACT</name>
<dbReference type="Gene3D" id="2.60.40.4070">
    <property type="match status" value="1"/>
</dbReference>
<dbReference type="KEGG" id="dog:HP555_09175"/>
<dbReference type="AlphaFoldDB" id="A0A7T5VDR8"/>
<sequence length="231" mass="24201">MTSVSGVINTDTAATTKTTTTKTSALGQEQFLTLLVAQMQHQDPLNPSDPTEFTAQLAQYSQLEQLFNLNDSMKLLAVAQNNSERLSSLSLIGQEVVVEESEFSFQGNPLQIGYKIDGAISDASVSIQNAFGQTVAVLQADDLAAGNHFLTWDGKDSSGSTLPSGTYSIVINATGADGYSAAVSPLVRSEVTGIDLSGREAKIVTALGEYTVSSIHGAYNKSQPAAESSAG</sequence>
<proteinExistence type="inferred from homology"/>
<gene>
    <name evidence="7" type="ORF">HP555_09175</name>
</gene>
<keyword evidence="7" id="KW-0969">Cilium</keyword>
<evidence type="ECO:0000256" key="1">
    <source>
        <dbReference type="ARBA" id="ARBA00010577"/>
    </source>
</evidence>
<evidence type="ECO:0000256" key="3">
    <source>
        <dbReference type="ARBA" id="ARBA00022795"/>
    </source>
</evidence>
<evidence type="ECO:0000256" key="4">
    <source>
        <dbReference type="ARBA" id="ARBA00024746"/>
    </source>
</evidence>
<dbReference type="Proteomes" id="UP000596092">
    <property type="component" value="Chromosome"/>
</dbReference>
<keyword evidence="8" id="KW-1185">Reference proteome</keyword>
<feature type="domain" description="FlgD/Vpr Ig-like" evidence="6">
    <location>
        <begin position="104"/>
        <end position="176"/>
    </location>
</feature>
<dbReference type="Pfam" id="PF03963">
    <property type="entry name" value="FlgD"/>
    <property type="match status" value="1"/>
</dbReference>
<evidence type="ECO:0000256" key="5">
    <source>
        <dbReference type="RuleBase" id="RU362076"/>
    </source>
</evidence>
<keyword evidence="7" id="KW-0966">Cell projection</keyword>
<dbReference type="EMBL" id="CP054140">
    <property type="protein sequence ID" value="QQG66027.1"/>
    <property type="molecule type" value="Genomic_DNA"/>
</dbReference>
<organism evidence="7 8">
    <name type="scientific">Desulfobulbus oligotrophicus</name>
    <dbReference type="NCBI Taxonomy" id="1909699"/>
    <lineage>
        <taxon>Bacteria</taxon>
        <taxon>Pseudomonadati</taxon>
        <taxon>Thermodesulfobacteriota</taxon>
        <taxon>Desulfobulbia</taxon>
        <taxon>Desulfobulbales</taxon>
        <taxon>Desulfobulbaceae</taxon>
        <taxon>Desulfobulbus</taxon>
    </lineage>
</organism>
<protein>
    <recommendedName>
        <fullName evidence="2 5">Basal-body rod modification protein FlgD</fullName>
    </recommendedName>
</protein>
<evidence type="ECO:0000313" key="7">
    <source>
        <dbReference type="EMBL" id="QQG66027.1"/>
    </source>
</evidence>
<keyword evidence="7" id="KW-0282">Flagellum</keyword>
<evidence type="ECO:0000313" key="8">
    <source>
        <dbReference type="Proteomes" id="UP000596092"/>
    </source>
</evidence>
<dbReference type="Pfam" id="PF13860">
    <property type="entry name" value="FlgD_ig"/>
    <property type="match status" value="1"/>
</dbReference>
<dbReference type="GO" id="GO:0044781">
    <property type="term" value="P:bacterial-type flagellum organization"/>
    <property type="evidence" value="ECO:0007669"/>
    <property type="project" value="UniProtKB-UniRule"/>
</dbReference>
<dbReference type="Gene3D" id="2.30.30.910">
    <property type="match status" value="1"/>
</dbReference>
<evidence type="ECO:0000256" key="2">
    <source>
        <dbReference type="ARBA" id="ARBA00016013"/>
    </source>
</evidence>